<dbReference type="RefSeq" id="XP_001021671.2">
    <property type="nucleotide sequence ID" value="XM_001021671.2"/>
</dbReference>
<feature type="region of interest" description="Disordered" evidence="1">
    <location>
        <begin position="1"/>
        <end position="50"/>
    </location>
</feature>
<keyword evidence="3" id="KW-1185">Reference proteome</keyword>
<sequence length="324" mass="38940">MDNQSQFSNLQKLSESYHSPLRQYNQVDDFSASEMHQEMSQNTNSISPKKLSSLSYPIQTFDTMKRFNTYKAQVEKRKNESLNSSRFQELYEDGQKIQKKREEQIRKKQEEEQNYKDPECTFKPKIKKYNTQSADQDKKTIFDKNQEWKQKVEDKMQTKYENLTDKDLKECTFHPNIDQDWKNKFEEPLSDFNSKGIPQFLKRQVIARKMKEYKDFIMNYPHRKHEMKNNTFTVPNEPVLGICENHIKSLDRPLIPEHLFDSFEQQLHPRQYRSSLSDSKHNKQDQPLNQTYRKMIDNQIQIDPKSNFQDALKQLHEALHNIEI</sequence>
<feature type="compositionally biased region" description="Polar residues" evidence="1">
    <location>
        <begin position="38"/>
        <end position="50"/>
    </location>
</feature>
<evidence type="ECO:0000313" key="3">
    <source>
        <dbReference type="Proteomes" id="UP000009168"/>
    </source>
</evidence>
<reference evidence="3" key="1">
    <citation type="journal article" date="2006" name="PLoS Biol.">
        <title>Macronuclear genome sequence of the ciliate Tetrahymena thermophila, a model eukaryote.</title>
        <authorList>
            <person name="Eisen J.A."/>
            <person name="Coyne R.S."/>
            <person name="Wu M."/>
            <person name="Wu D."/>
            <person name="Thiagarajan M."/>
            <person name="Wortman J.R."/>
            <person name="Badger J.H."/>
            <person name="Ren Q."/>
            <person name="Amedeo P."/>
            <person name="Jones K.M."/>
            <person name="Tallon L.J."/>
            <person name="Delcher A.L."/>
            <person name="Salzberg S.L."/>
            <person name="Silva J.C."/>
            <person name="Haas B.J."/>
            <person name="Majoros W.H."/>
            <person name="Farzad M."/>
            <person name="Carlton J.M."/>
            <person name="Smith R.K. Jr."/>
            <person name="Garg J."/>
            <person name="Pearlman R.E."/>
            <person name="Karrer K.M."/>
            <person name="Sun L."/>
            <person name="Manning G."/>
            <person name="Elde N.C."/>
            <person name="Turkewitz A.P."/>
            <person name="Asai D.J."/>
            <person name="Wilkes D.E."/>
            <person name="Wang Y."/>
            <person name="Cai H."/>
            <person name="Collins K."/>
            <person name="Stewart B.A."/>
            <person name="Lee S.R."/>
            <person name="Wilamowska K."/>
            <person name="Weinberg Z."/>
            <person name="Ruzzo W.L."/>
            <person name="Wloga D."/>
            <person name="Gaertig J."/>
            <person name="Frankel J."/>
            <person name="Tsao C.-C."/>
            <person name="Gorovsky M.A."/>
            <person name="Keeling P.J."/>
            <person name="Waller R.F."/>
            <person name="Patron N.J."/>
            <person name="Cherry J.M."/>
            <person name="Stover N.A."/>
            <person name="Krieger C.J."/>
            <person name="del Toro C."/>
            <person name="Ryder H.F."/>
            <person name="Williamson S.C."/>
            <person name="Barbeau R.A."/>
            <person name="Hamilton E.P."/>
            <person name="Orias E."/>
        </authorList>
    </citation>
    <scope>NUCLEOTIDE SEQUENCE [LARGE SCALE GENOMIC DNA]</scope>
    <source>
        <strain evidence="3">SB210</strain>
    </source>
</reference>
<dbReference type="EMBL" id="GG662603">
    <property type="protein sequence ID" value="EAS01425.2"/>
    <property type="molecule type" value="Genomic_DNA"/>
</dbReference>
<feature type="region of interest" description="Disordered" evidence="1">
    <location>
        <begin position="74"/>
        <end position="117"/>
    </location>
</feature>
<feature type="compositionally biased region" description="Polar residues" evidence="1">
    <location>
        <begin position="1"/>
        <end position="28"/>
    </location>
</feature>
<name>I7M2W4_TETTS</name>
<dbReference type="GeneID" id="7840007"/>
<proteinExistence type="predicted"/>
<evidence type="ECO:0000313" key="2">
    <source>
        <dbReference type="EMBL" id="EAS01425.2"/>
    </source>
</evidence>
<dbReference type="Proteomes" id="UP000009168">
    <property type="component" value="Unassembled WGS sequence"/>
</dbReference>
<dbReference type="AlphaFoldDB" id="I7M2W4"/>
<evidence type="ECO:0000256" key="1">
    <source>
        <dbReference type="SAM" id="MobiDB-lite"/>
    </source>
</evidence>
<dbReference type="InParanoid" id="I7M2W4"/>
<gene>
    <name evidence="2" type="ORF">TTHERM_00151350</name>
</gene>
<protein>
    <submittedName>
        <fullName evidence="2">Uncharacterized protein</fullName>
    </submittedName>
</protein>
<dbReference type="PANTHER" id="PTHR37028:SF4">
    <property type="entry name" value="ALMS MOTIF DOMAIN-CONTAINING PROTEIN"/>
    <property type="match status" value="1"/>
</dbReference>
<feature type="compositionally biased region" description="Basic and acidic residues" evidence="1">
    <location>
        <begin position="93"/>
        <end position="117"/>
    </location>
</feature>
<organism evidence="2 3">
    <name type="scientific">Tetrahymena thermophila (strain SB210)</name>
    <dbReference type="NCBI Taxonomy" id="312017"/>
    <lineage>
        <taxon>Eukaryota</taxon>
        <taxon>Sar</taxon>
        <taxon>Alveolata</taxon>
        <taxon>Ciliophora</taxon>
        <taxon>Intramacronucleata</taxon>
        <taxon>Oligohymenophorea</taxon>
        <taxon>Hymenostomatida</taxon>
        <taxon>Tetrahymenina</taxon>
        <taxon>Tetrahymenidae</taxon>
        <taxon>Tetrahymena</taxon>
    </lineage>
</organism>
<dbReference type="eggNOG" id="ENOG502RXZZ">
    <property type="taxonomic scope" value="Eukaryota"/>
</dbReference>
<dbReference type="KEGG" id="tet:TTHERM_00151350"/>
<accession>I7M2W4</accession>
<dbReference type="PANTHER" id="PTHR37028">
    <property type="entry name" value="UNNAMED PRODUCT-RELATED"/>
    <property type="match status" value="1"/>
</dbReference>